<reference evidence="1" key="1">
    <citation type="journal article" date="2018" name="DNA Res.">
        <title>Multiple hybrid de novo genome assembly of finger millet, an orphan allotetraploid crop.</title>
        <authorList>
            <person name="Hatakeyama M."/>
            <person name="Aluri S."/>
            <person name="Balachadran M.T."/>
            <person name="Sivarajan S.R."/>
            <person name="Patrignani A."/>
            <person name="Gruter S."/>
            <person name="Poveda L."/>
            <person name="Shimizu-Inatsugi R."/>
            <person name="Baeten J."/>
            <person name="Francoijs K.J."/>
            <person name="Nataraja K.N."/>
            <person name="Reddy Y.A.N."/>
            <person name="Phadnis S."/>
            <person name="Ravikumar R.L."/>
            <person name="Schlapbach R."/>
            <person name="Sreeman S.M."/>
            <person name="Shimizu K.K."/>
        </authorList>
    </citation>
    <scope>NUCLEOTIDE SEQUENCE</scope>
</reference>
<dbReference type="AlphaFoldDB" id="A0AAV5CB01"/>
<dbReference type="EMBL" id="BQKI01000005">
    <property type="protein sequence ID" value="GJM95467.1"/>
    <property type="molecule type" value="Genomic_DNA"/>
</dbReference>
<comment type="caution">
    <text evidence="1">The sequence shown here is derived from an EMBL/GenBank/DDBJ whole genome shotgun (WGS) entry which is preliminary data.</text>
</comment>
<keyword evidence="2" id="KW-1185">Reference proteome</keyword>
<accession>A0AAV5CB01</accession>
<sequence>MYMLNELSPYMVPLLQKLVVEWSKVAYKYMTYHLPDYELDNGKPRPVNNRSPFHELSMLEHKSTDLLQGTNGEESKYICQTDDHQDCSDSSSRQCKLKRLGSLRVTHNDEDASFDFSLCLDPISDQYCASTSENDITASKTVTVIRQQQQWEQDQLCENKGCFGSGVYQENWSRNVDSGVRGQLDTRVASLTIGQAKDRTRSLILHFNFPTASALKANHLHAFCVGTGSG</sequence>
<protein>
    <submittedName>
        <fullName evidence="1">Uncharacterized protein</fullName>
    </submittedName>
</protein>
<name>A0AAV5CB01_ELECO</name>
<evidence type="ECO:0000313" key="2">
    <source>
        <dbReference type="Proteomes" id="UP001054889"/>
    </source>
</evidence>
<proteinExistence type="predicted"/>
<reference evidence="1" key="2">
    <citation type="submission" date="2021-12" db="EMBL/GenBank/DDBJ databases">
        <title>Resequencing data analysis of finger millet.</title>
        <authorList>
            <person name="Hatakeyama M."/>
            <person name="Aluri S."/>
            <person name="Balachadran M.T."/>
            <person name="Sivarajan S.R."/>
            <person name="Poveda L."/>
            <person name="Shimizu-Inatsugi R."/>
            <person name="Schlapbach R."/>
            <person name="Sreeman S.M."/>
            <person name="Shimizu K.K."/>
        </authorList>
    </citation>
    <scope>NUCLEOTIDE SEQUENCE</scope>
</reference>
<gene>
    <name evidence="1" type="primary">ga12205</name>
    <name evidence="1" type="ORF">PR202_ga12205</name>
</gene>
<dbReference type="Proteomes" id="UP001054889">
    <property type="component" value="Unassembled WGS sequence"/>
</dbReference>
<organism evidence="1 2">
    <name type="scientific">Eleusine coracana subsp. coracana</name>
    <dbReference type="NCBI Taxonomy" id="191504"/>
    <lineage>
        <taxon>Eukaryota</taxon>
        <taxon>Viridiplantae</taxon>
        <taxon>Streptophyta</taxon>
        <taxon>Embryophyta</taxon>
        <taxon>Tracheophyta</taxon>
        <taxon>Spermatophyta</taxon>
        <taxon>Magnoliopsida</taxon>
        <taxon>Liliopsida</taxon>
        <taxon>Poales</taxon>
        <taxon>Poaceae</taxon>
        <taxon>PACMAD clade</taxon>
        <taxon>Chloridoideae</taxon>
        <taxon>Cynodonteae</taxon>
        <taxon>Eleusininae</taxon>
        <taxon>Eleusine</taxon>
    </lineage>
</organism>
<evidence type="ECO:0000313" key="1">
    <source>
        <dbReference type="EMBL" id="GJM95467.1"/>
    </source>
</evidence>